<dbReference type="Proteomes" id="UP000276133">
    <property type="component" value="Unassembled WGS sequence"/>
</dbReference>
<gene>
    <name evidence="2" type="ORF">BpHYR1_025847</name>
</gene>
<dbReference type="EMBL" id="REGN01007372">
    <property type="protein sequence ID" value="RNA06497.1"/>
    <property type="molecule type" value="Genomic_DNA"/>
</dbReference>
<evidence type="ECO:0000313" key="2">
    <source>
        <dbReference type="EMBL" id="RNA06497.1"/>
    </source>
</evidence>
<evidence type="ECO:0000313" key="3">
    <source>
        <dbReference type="Proteomes" id="UP000276133"/>
    </source>
</evidence>
<protein>
    <submittedName>
        <fullName evidence="2">Uncharacterized protein</fullName>
    </submittedName>
</protein>
<reference evidence="2 3" key="1">
    <citation type="journal article" date="2018" name="Sci. Rep.">
        <title>Genomic signatures of local adaptation to the degree of environmental predictability in rotifers.</title>
        <authorList>
            <person name="Franch-Gras L."/>
            <person name="Hahn C."/>
            <person name="Garcia-Roger E.M."/>
            <person name="Carmona M.J."/>
            <person name="Serra M."/>
            <person name="Gomez A."/>
        </authorList>
    </citation>
    <scope>NUCLEOTIDE SEQUENCE [LARGE SCALE GENOMIC DNA]</scope>
    <source>
        <strain evidence="2">HYR1</strain>
    </source>
</reference>
<feature type="signal peptide" evidence="1">
    <location>
        <begin position="1"/>
        <end position="30"/>
    </location>
</feature>
<name>A0A3M7Q4Z5_BRAPC</name>
<keyword evidence="1" id="KW-0732">Signal</keyword>
<evidence type="ECO:0000256" key="1">
    <source>
        <dbReference type="SAM" id="SignalP"/>
    </source>
</evidence>
<dbReference type="AlphaFoldDB" id="A0A3M7Q4Z5"/>
<feature type="chain" id="PRO_5018288603" evidence="1">
    <location>
        <begin position="31"/>
        <end position="451"/>
    </location>
</feature>
<proteinExistence type="predicted"/>
<accession>A0A3M7Q4Z5</accession>
<comment type="caution">
    <text evidence="2">The sequence shown here is derived from an EMBL/GenBank/DDBJ whole genome shotgun (WGS) entry which is preliminary data.</text>
</comment>
<sequence length="451" mass="52498">MHHSVQRILVILHIFHLGAQTGMSITKTRAHNPNLIYCVKIFHHHILIFGHVLVTEHQQLGKIEPQIGHFQVGSNIQAIGEFVAGQWPVNELADIKFRVAICALRLKKHRRLGGYMGKVVPTVARIISNGLPADAIVKGLFYHQSSRWIGFEMNTFCCPFSACHHFSASSCLFGLFRKMTFSMRWLFWLKMWLNFCAELQIMHLNPLIWLFCEKKNVLSGTSNPQNISYSETGLGSAIKCFEKVERFFDRFGSAGLRISGQIFAIECLVFFAHLSFYKVVRVPQMPAVHWATLYHIPRYEFEEFEVPRPKSVTMNRSTLSKYQLFDLKIKTQIFIELIKEKVARSIQTCSQNKFCYLNDLGQNWSEKFVLIPHRQNSSDFERFFVICILVKTNIVVSADIWGHYLQVFTKMFTTYWLICLVQMFQNTETDPNFIKIKNFNYTLKKFYSTKV</sequence>
<keyword evidence="3" id="KW-1185">Reference proteome</keyword>
<organism evidence="2 3">
    <name type="scientific">Brachionus plicatilis</name>
    <name type="common">Marine rotifer</name>
    <name type="synonym">Brachionus muelleri</name>
    <dbReference type="NCBI Taxonomy" id="10195"/>
    <lineage>
        <taxon>Eukaryota</taxon>
        <taxon>Metazoa</taxon>
        <taxon>Spiralia</taxon>
        <taxon>Gnathifera</taxon>
        <taxon>Rotifera</taxon>
        <taxon>Eurotatoria</taxon>
        <taxon>Monogononta</taxon>
        <taxon>Pseudotrocha</taxon>
        <taxon>Ploima</taxon>
        <taxon>Brachionidae</taxon>
        <taxon>Brachionus</taxon>
    </lineage>
</organism>